<evidence type="ECO:0000256" key="1">
    <source>
        <dbReference type="SAM" id="MobiDB-lite"/>
    </source>
</evidence>
<evidence type="ECO:0000313" key="2">
    <source>
        <dbReference type="EMBL" id="MBE4748133.1"/>
    </source>
</evidence>
<dbReference type="Proteomes" id="UP001516472">
    <property type="component" value="Unassembled WGS sequence"/>
</dbReference>
<reference evidence="2 3" key="1">
    <citation type="submission" date="2020-02" db="EMBL/GenBank/DDBJ databases">
        <authorList>
            <person name="Babadi Z.K."/>
            <person name="Risdian C."/>
            <person name="Ebrahimipour G.H."/>
            <person name="Wink J."/>
        </authorList>
    </citation>
    <scope>NUCLEOTIDE SEQUENCE [LARGE SCALE GENOMIC DNA]</scope>
    <source>
        <strain evidence="2 3">ZKHCc1 1396</strain>
    </source>
</reference>
<feature type="compositionally biased region" description="Low complexity" evidence="1">
    <location>
        <begin position="122"/>
        <end position="135"/>
    </location>
</feature>
<evidence type="ECO:0000313" key="3">
    <source>
        <dbReference type="Proteomes" id="UP001516472"/>
    </source>
</evidence>
<keyword evidence="3" id="KW-1185">Reference proteome</keyword>
<name>A0ABR9PJP0_9BACT</name>
<accession>A0ABR9PJP0</accession>
<organism evidence="2 3">
    <name type="scientific">Corallococcus soli</name>
    <dbReference type="NCBI Taxonomy" id="2710757"/>
    <lineage>
        <taxon>Bacteria</taxon>
        <taxon>Pseudomonadati</taxon>
        <taxon>Myxococcota</taxon>
        <taxon>Myxococcia</taxon>
        <taxon>Myxococcales</taxon>
        <taxon>Cystobacterineae</taxon>
        <taxon>Myxococcaceae</taxon>
        <taxon>Corallococcus</taxon>
    </lineage>
</organism>
<sequence>MSVRLPPNLPRPGVPARGPREEGPGEKAKPGEGKASGKATAKGGLVKGGSAKGTSAKGGAQESAGQEGTAARSAEAERGGGDAAKGSQQKDGMAPSTQRGAAAAGFAGLVEKPAIPEPTLAPQPQAQPQAPAPQVDVAPLQARQLPTPSSGASRERTATDGQGANAAKEAAEGRAKLRLALINRLFRGLSEVVMKLTNFLANPGRQGVVTLPVVLSESSVAHEWWKSANAVPEDRQYLALALGEPPVTDDAALLQALRREVNEAFTEFLRSPQGVDVRKQYDAVLQKYEAARIQPVIAGHDTGPLLEECARLGQTYGREFTRSLLLSPWMLAISQSPDEGSHTQVMVAGLTLAQLGALVGHLRRLNPLLSNAQLRTLLLRASTDMKLSLRKALGQQEVEQVQELARQLLRLRAVEHLVV</sequence>
<feature type="region of interest" description="Disordered" evidence="1">
    <location>
        <begin position="144"/>
        <end position="169"/>
    </location>
</feature>
<proteinExistence type="predicted"/>
<dbReference type="RefSeq" id="WP_193347570.1">
    <property type="nucleotide sequence ID" value="NZ_CBCSIP010000192.1"/>
</dbReference>
<feature type="compositionally biased region" description="Basic and acidic residues" evidence="1">
    <location>
        <begin position="18"/>
        <end position="32"/>
    </location>
</feature>
<evidence type="ECO:0008006" key="4">
    <source>
        <dbReference type="Google" id="ProtNLM"/>
    </source>
</evidence>
<comment type="caution">
    <text evidence="2">The sequence shown here is derived from an EMBL/GenBank/DDBJ whole genome shotgun (WGS) entry which is preliminary data.</text>
</comment>
<gene>
    <name evidence="2" type="ORF">G4177_08055</name>
</gene>
<feature type="region of interest" description="Disordered" evidence="1">
    <location>
        <begin position="1"/>
        <end position="102"/>
    </location>
</feature>
<protein>
    <recommendedName>
        <fullName evidence="4">DUF1631 family protein</fullName>
    </recommendedName>
</protein>
<feature type="region of interest" description="Disordered" evidence="1">
    <location>
        <begin position="116"/>
        <end position="135"/>
    </location>
</feature>
<feature type="compositionally biased region" description="Polar residues" evidence="1">
    <location>
        <begin position="87"/>
        <end position="99"/>
    </location>
</feature>
<dbReference type="EMBL" id="JAAIYO010000002">
    <property type="protein sequence ID" value="MBE4748133.1"/>
    <property type="molecule type" value="Genomic_DNA"/>
</dbReference>